<feature type="transmembrane region" description="Helical" evidence="1">
    <location>
        <begin position="6"/>
        <end position="23"/>
    </location>
</feature>
<proteinExistence type="predicted"/>
<evidence type="ECO:0000313" key="3">
    <source>
        <dbReference type="Proteomes" id="UP000324222"/>
    </source>
</evidence>
<keyword evidence="1" id="KW-0812">Transmembrane</keyword>
<dbReference type="Proteomes" id="UP000324222">
    <property type="component" value="Unassembled WGS sequence"/>
</dbReference>
<evidence type="ECO:0000256" key="1">
    <source>
        <dbReference type="SAM" id="Phobius"/>
    </source>
</evidence>
<keyword evidence="3" id="KW-1185">Reference proteome</keyword>
<evidence type="ECO:0000313" key="2">
    <source>
        <dbReference type="EMBL" id="MPC51588.1"/>
    </source>
</evidence>
<reference evidence="2 3" key="1">
    <citation type="submission" date="2019-05" db="EMBL/GenBank/DDBJ databases">
        <title>Another draft genome of Portunus trituberculatus and its Hox gene families provides insights of decapod evolution.</title>
        <authorList>
            <person name="Jeong J.-H."/>
            <person name="Song I."/>
            <person name="Kim S."/>
            <person name="Choi T."/>
            <person name="Kim D."/>
            <person name="Ryu S."/>
            <person name="Kim W."/>
        </authorList>
    </citation>
    <scope>NUCLEOTIDE SEQUENCE [LARGE SCALE GENOMIC DNA]</scope>
    <source>
        <tissue evidence="2">Muscle</tissue>
    </source>
</reference>
<keyword evidence="1" id="KW-1133">Transmembrane helix</keyword>
<protein>
    <submittedName>
        <fullName evidence="2">Uncharacterized protein</fullName>
    </submittedName>
</protein>
<sequence length="102" mass="11789">MYLSIYYHYCLSIYLIYLFIFFYQWSVTSTSAPEAESGRHRGSCEEAVAGLGKGRHRYACQHKPTLEKESVLLRRKRSLQGMMVFAVRRGGDLDPPVPFVFC</sequence>
<comment type="caution">
    <text evidence="2">The sequence shown here is derived from an EMBL/GenBank/DDBJ whole genome shotgun (WGS) entry which is preliminary data.</text>
</comment>
<accession>A0A5B7G373</accession>
<organism evidence="2 3">
    <name type="scientific">Portunus trituberculatus</name>
    <name type="common">Swimming crab</name>
    <name type="synonym">Neptunus trituberculatus</name>
    <dbReference type="NCBI Taxonomy" id="210409"/>
    <lineage>
        <taxon>Eukaryota</taxon>
        <taxon>Metazoa</taxon>
        <taxon>Ecdysozoa</taxon>
        <taxon>Arthropoda</taxon>
        <taxon>Crustacea</taxon>
        <taxon>Multicrustacea</taxon>
        <taxon>Malacostraca</taxon>
        <taxon>Eumalacostraca</taxon>
        <taxon>Eucarida</taxon>
        <taxon>Decapoda</taxon>
        <taxon>Pleocyemata</taxon>
        <taxon>Brachyura</taxon>
        <taxon>Eubrachyura</taxon>
        <taxon>Portunoidea</taxon>
        <taxon>Portunidae</taxon>
        <taxon>Portuninae</taxon>
        <taxon>Portunus</taxon>
    </lineage>
</organism>
<dbReference type="EMBL" id="VSRR010010275">
    <property type="protein sequence ID" value="MPC51588.1"/>
    <property type="molecule type" value="Genomic_DNA"/>
</dbReference>
<keyword evidence="1" id="KW-0472">Membrane</keyword>
<dbReference type="AlphaFoldDB" id="A0A5B7G373"/>
<gene>
    <name evidence="2" type="ORF">E2C01_045437</name>
</gene>
<name>A0A5B7G373_PORTR</name>